<dbReference type="EMBL" id="JAAIUW010000012">
    <property type="protein sequence ID" value="KAF7807223.1"/>
    <property type="molecule type" value="Genomic_DNA"/>
</dbReference>
<feature type="region of interest" description="Disordered" evidence="1">
    <location>
        <begin position="388"/>
        <end position="425"/>
    </location>
</feature>
<keyword evidence="3" id="KW-1185">Reference proteome</keyword>
<dbReference type="AlphaFoldDB" id="A0A834SQJ7"/>
<reference evidence="2" key="1">
    <citation type="submission" date="2020-09" db="EMBL/GenBank/DDBJ databases">
        <title>Genome-Enabled Discovery of Anthraquinone Biosynthesis in Senna tora.</title>
        <authorList>
            <person name="Kang S.-H."/>
            <person name="Pandey R.P."/>
            <person name="Lee C.-M."/>
            <person name="Sim J.-S."/>
            <person name="Jeong J.-T."/>
            <person name="Choi B.-S."/>
            <person name="Jung M."/>
            <person name="Ginzburg D."/>
            <person name="Zhao K."/>
            <person name="Won S.Y."/>
            <person name="Oh T.-J."/>
            <person name="Yu Y."/>
            <person name="Kim N.-H."/>
            <person name="Lee O.R."/>
            <person name="Lee T.-H."/>
            <person name="Bashyal P."/>
            <person name="Kim T.-S."/>
            <person name="Lee W.-H."/>
            <person name="Kawkins C."/>
            <person name="Kim C.-K."/>
            <person name="Kim J.S."/>
            <person name="Ahn B.O."/>
            <person name="Rhee S.Y."/>
            <person name="Sohng J.K."/>
        </authorList>
    </citation>
    <scope>NUCLEOTIDE SEQUENCE</scope>
    <source>
        <tissue evidence="2">Leaf</tissue>
    </source>
</reference>
<gene>
    <name evidence="2" type="ORF">G2W53_039384</name>
</gene>
<name>A0A834SQJ7_9FABA</name>
<accession>A0A834SQJ7</accession>
<protein>
    <submittedName>
        <fullName evidence="2">Uncharacterized protein</fullName>
    </submittedName>
</protein>
<comment type="caution">
    <text evidence="2">The sequence shown here is derived from an EMBL/GenBank/DDBJ whole genome shotgun (WGS) entry which is preliminary data.</text>
</comment>
<evidence type="ECO:0000313" key="2">
    <source>
        <dbReference type="EMBL" id="KAF7807223.1"/>
    </source>
</evidence>
<evidence type="ECO:0000256" key="1">
    <source>
        <dbReference type="SAM" id="MobiDB-lite"/>
    </source>
</evidence>
<sequence length="589" mass="65754">MAAECREAAWCPHYPGSESCITISPLSLRVPYFRDRGFVGDATCRSRVGRIFCSGASFADPFQEFVAKLFERMVSRLVHLEGPRFRIKGSNVLESSEGSRITPLCRSRWILVVEDNVEELQEVMPSEGPCLPESRYEREHRAKVASRYPIDLSRVCRTSSFYVPEEEDLPARKDKKGAPLPICWVPIGSLSYGYGNIKVYESKLDGVVKLRQFWERVLASHPRSSSYGIVGGDKGSLRIMSTDGVGFVMYTYAMERLGVKSPLTSFGMVVLSHLNLYPTQLTSIIEQMSKHLEDVKDLNFRPLYFSIANWVPEVVEAHTFAILQPMVDPLADEGDFIIPFTSLCWPGDGDTDLPPCISSPTPQGTGASSLKVFPLTINESLEKAVTPLTRASSMRKEKRKEKEEKKKSGKKKKRKTRKDYGPSSLGVGGKDGGLVLYKDGVSVQSELACTQLLQIIAAHYEVFALVSYLQDSQKDRISQLEAMVGQIQVDHKRYILTNSALTMAEFSFCNVIRQLKLKNPSLQLGRADYEKEVFDNEIRAQILADEQLVVHHGLVNPLRDMGDDANKENVREEGVVTVEPGSVPTPPAS</sequence>
<organism evidence="2 3">
    <name type="scientific">Senna tora</name>
    <dbReference type="NCBI Taxonomy" id="362788"/>
    <lineage>
        <taxon>Eukaryota</taxon>
        <taxon>Viridiplantae</taxon>
        <taxon>Streptophyta</taxon>
        <taxon>Embryophyta</taxon>
        <taxon>Tracheophyta</taxon>
        <taxon>Spermatophyta</taxon>
        <taxon>Magnoliopsida</taxon>
        <taxon>eudicotyledons</taxon>
        <taxon>Gunneridae</taxon>
        <taxon>Pentapetalae</taxon>
        <taxon>rosids</taxon>
        <taxon>fabids</taxon>
        <taxon>Fabales</taxon>
        <taxon>Fabaceae</taxon>
        <taxon>Caesalpinioideae</taxon>
        <taxon>Cassia clade</taxon>
        <taxon>Senna</taxon>
    </lineage>
</organism>
<dbReference type="OrthoDB" id="1436780at2759"/>
<dbReference type="Proteomes" id="UP000634136">
    <property type="component" value="Unassembled WGS sequence"/>
</dbReference>
<proteinExistence type="predicted"/>
<evidence type="ECO:0000313" key="3">
    <source>
        <dbReference type="Proteomes" id="UP000634136"/>
    </source>
</evidence>
<feature type="compositionally biased region" description="Basic residues" evidence="1">
    <location>
        <begin position="407"/>
        <end position="417"/>
    </location>
</feature>